<gene>
    <name evidence="1" type="ORF">OL599_08100</name>
</gene>
<keyword evidence="2" id="KW-1185">Reference proteome</keyword>
<evidence type="ECO:0000313" key="1">
    <source>
        <dbReference type="EMBL" id="MCW3474545.1"/>
    </source>
</evidence>
<protein>
    <submittedName>
        <fullName evidence="1">Uncharacterized protein</fullName>
    </submittedName>
</protein>
<dbReference type="AlphaFoldDB" id="A0AA42CH74"/>
<reference evidence="1" key="1">
    <citation type="submission" date="2022-09" db="EMBL/GenBank/DDBJ databases">
        <title>Rhodovastum sp. nov. RN2-1 isolated from soil in Seongnam, South Korea.</title>
        <authorList>
            <person name="Le N.T."/>
        </authorList>
    </citation>
    <scope>NUCLEOTIDE SEQUENCE</scope>
    <source>
        <strain evidence="1">RN2-1</strain>
    </source>
</reference>
<comment type="caution">
    <text evidence="1">The sequence shown here is derived from an EMBL/GenBank/DDBJ whole genome shotgun (WGS) entry which is preliminary data.</text>
</comment>
<dbReference type="EMBL" id="JAPDNT010000004">
    <property type="protein sequence ID" value="MCW3474545.1"/>
    <property type="molecule type" value="Genomic_DNA"/>
</dbReference>
<name>A0AA42CH74_9PROT</name>
<reference evidence="1" key="2">
    <citation type="submission" date="2022-10" db="EMBL/GenBank/DDBJ databases">
        <authorList>
            <person name="Trinh H.N."/>
        </authorList>
    </citation>
    <scope>NUCLEOTIDE SEQUENCE</scope>
    <source>
        <strain evidence="1">RN2-1</strain>
    </source>
</reference>
<accession>A0AA42CH74</accession>
<proteinExistence type="predicted"/>
<evidence type="ECO:0000313" key="2">
    <source>
        <dbReference type="Proteomes" id="UP001165679"/>
    </source>
</evidence>
<sequence length="157" mass="16787">MADRCVGIVVVGEAVTIVDAEIPDDVDKPITIIADNSWKLQTGERAVAYAVLHQRCADYIRENKVGSAVVKASAIPTGAAKLALLTSAEVRGVIIAAAASVCKVKVLSKAVISRTYGNRKVDEYLQDDAFWDENTEGGKLRKTSREAAMLVVAARNT</sequence>
<organism evidence="1 2">
    <name type="scientific">Limobrevibacterium gyesilva</name>
    <dbReference type="NCBI Taxonomy" id="2991712"/>
    <lineage>
        <taxon>Bacteria</taxon>
        <taxon>Pseudomonadati</taxon>
        <taxon>Pseudomonadota</taxon>
        <taxon>Alphaproteobacteria</taxon>
        <taxon>Acetobacterales</taxon>
        <taxon>Acetobacteraceae</taxon>
        <taxon>Limobrevibacterium</taxon>
    </lineage>
</organism>
<dbReference type="RefSeq" id="WP_264713187.1">
    <property type="nucleotide sequence ID" value="NZ_JAPDNT010000004.1"/>
</dbReference>
<dbReference type="Proteomes" id="UP001165679">
    <property type="component" value="Unassembled WGS sequence"/>
</dbReference>